<protein>
    <submittedName>
        <fullName evidence="5">TP901 family phage tail tape measure protein</fullName>
    </submittedName>
</protein>
<comment type="caution">
    <text evidence="5">The sequence shown here is derived from an EMBL/GenBank/DDBJ whole genome shotgun (WGS) entry which is preliminary data.</text>
</comment>
<evidence type="ECO:0000256" key="1">
    <source>
        <dbReference type="ARBA" id="ARBA00022612"/>
    </source>
</evidence>
<keyword evidence="3" id="KW-1133">Transmembrane helix</keyword>
<evidence type="ECO:0000313" key="5">
    <source>
        <dbReference type="EMBL" id="TCL72353.1"/>
    </source>
</evidence>
<evidence type="ECO:0000256" key="2">
    <source>
        <dbReference type="SAM" id="Coils"/>
    </source>
</evidence>
<dbReference type="PANTHER" id="PTHR37813:SF1">
    <property type="entry name" value="FELS-2 PROPHAGE PROTEIN"/>
    <property type="match status" value="1"/>
</dbReference>
<feature type="transmembrane region" description="Helical" evidence="3">
    <location>
        <begin position="520"/>
        <end position="544"/>
    </location>
</feature>
<feature type="transmembrane region" description="Helical" evidence="3">
    <location>
        <begin position="486"/>
        <end position="508"/>
    </location>
</feature>
<feature type="coiled-coil region" evidence="2">
    <location>
        <begin position="1221"/>
        <end position="1248"/>
    </location>
</feature>
<keyword evidence="3" id="KW-0812">Transmembrane</keyword>
<organism evidence="5 6">
    <name type="scientific">Hydrogenispora ethanolica</name>
    <dbReference type="NCBI Taxonomy" id="1082276"/>
    <lineage>
        <taxon>Bacteria</taxon>
        <taxon>Bacillati</taxon>
        <taxon>Bacillota</taxon>
        <taxon>Hydrogenispora</taxon>
    </lineage>
</organism>
<dbReference type="EMBL" id="SLUN01000006">
    <property type="protein sequence ID" value="TCL72353.1"/>
    <property type="molecule type" value="Genomic_DNA"/>
</dbReference>
<feature type="coiled-coil region" evidence="2">
    <location>
        <begin position="943"/>
        <end position="1018"/>
    </location>
</feature>
<dbReference type="InterPro" id="IPR010090">
    <property type="entry name" value="Phage_tape_meas"/>
</dbReference>
<dbReference type="Proteomes" id="UP000295008">
    <property type="component" value="Unassembled WGS sequence"/>
</dbReference>
<keyword evidence="6" id="KW-1185">Reference proteome</keyword>
<dbReference type="Pfam" id="PF10145">
    <property type="entry name" value="PhageMin_Tail"/>
    <property type="match status" value="1"/>
</dbReference>
<evidence type="ECO:0000313" key="6">
    <source>
        <dbReference type="Proteomes" id="UP000295008"/>
    </source>
</evidence>
<accession>A0A4R1RZU3</accession>
<gene>
    <name evidence="5" type="ORF">EDC14_100663</name>
</gene>
<dbReference type="OrthoDB" id="2476793at2"/>
<name>A0A4R1RZU3_HYDET</name>
<keyword evidence="1" id="KW-1188">Viral release from host cell</keyword>
<proteinExistence type="predicted"/>
<evidence type="ECO:0000256" key="3">
    <source>
        <dbReference type="SAM" id="Phobius"/>
    </source>
</evidence>
<keyword evidence="3" id="KW-0472">Membrane</keyword>
<dbReference type="NCBIfam" id="TIGR01760">
    <property type="entry name" value="tape_meas_TP901"/>
    <property type="match status" value="1"/>
</dbReference>
<feature type="domain" description="Phage tail tape measure protein" evidence="4">
    <location>
        <begin position="211"/>
        <end position="399"/>
    </location>
</feature>
<sequence length="1592" mass="174515">MADDIRVPISLEYSKTILDQTNIINNSLKKIQEQANMITNALNGNELSYKKVTDQVNSLNQKMNQLSNVAKTFKMPNIPEAAKIERTAASISKLGDGWVHVEQTVKNANGQVTRFNSELNVLNNTLANDKIKVVEKDVSSLSETFGRSLVKMTQWTVAGTALFGTVRTLSSGFKDMVQMETEAVNIAKVLPNPNDLAVPQLVKPFEESSIQLTKEYGQNVIEVEKSMASWARQYKNVNDISVMTRASLLAATATDITFEGSIKNLSAIMAEWNLKTNQSIHVVDMLNEVSNNYRVTAQGVAEALAKSGSGAKALGLSIEELTGIVTTGIQTLGIEGNEIGTMWTRVMARMRGNKSAREAIDALGIDALQPLSKILDQLMVKWDTMTSAQKQNFAITVAGTQHWSRFTGIMDNYNTVLEATAKAYFSAGSAQKEVENVMATTAKHVEQLNATWQEFIYRNNAVLEITRGLIDTFRYIIEGLNKVPPAVTATIVGLTALTAIAFTVRNAFIASELSVKAFTLSLVMNPITAVVGGLTLLSGILFTVGKNASSAKNSVMEMNIKTEQLNQAIEGNINKARGINDLTQKYALLQKAIEEVHNKGQNNLGLNQKLTTVQTELAKALGLTNNELVAQINKDGSMSKFAQNRLKETVDQINAQRQLQWQMQQMYSMSGRSQNLNFLTNFDQVKAAFEAVRKWATTNPITNADYQKIYGNDPLTKYTNQKAVEAAQKASGWYRPGTARTTENNPFMGQLEQLYTYINLIDKSAPKLLNFQEILSSGTGGGGAGGNYSDSSKKSYIVRILDYSKNTIEQIISRAKVLSTEIAKADPSKLDKFIFQSTASMSKGNTPWTLPVSGLTSEAVDKAIQEVNDKVQNMLKKTSDGGQTAINEANKTLSEFLTKLSADGVDASQKFLDSFTKIDNKSKQIPDGLKDTLDIMSKIISYGNAYEKQIEDIRKQQNEQETNRLNILEKINKAQENTSNAKAALAIDSTNKEANNQLQKALDDLAKYNAELQNTLSIQSKLNEFDTSTISKLNGVSDLATFYRDLLNFNSSKISEAFNKWQESQGVYDVNARIAANSGDVNYKGSLQEVSYYNDVLQKQRSFVDSVSQKINAMATNPAIQQAIANNPEMKAIFDAFSNNLSEWIKESLLNIKLPETSITDKLISEVEQDLNFDPNKEFGGITSNVSDMMKILGKSAPGLNEYKENLKALWKQYKDVSTSSDMASEEQNRLKEEMDKVIKKYNNLDEKIKNLNAFKSVIDNIADAFTQFGGTLAAFGQGLQTVMSSLNIDQNTGELSFNIPQLVQSFAGIVVGGLTNFFSKPGNSYNKWQDSGYSVYDTMTNFKNYEANQQKLNDLYKQKGINTLVGAAGGSGLGAIVGSLLNFTGIGALIGGILGGLFGSHKKSLDEQIQEVTEKLSASLDKLKQALGTTIDQIASGLASAFDSSNYVGFLQNWNQSLYDMTREALIRAFMATETFQQLYKNLSDTVTLSVLDGVLDSSELNAIKQASNAVTGPMQALYQALNLLSGSFPDVSGNNNGSSSNTNYTAGNSGSITYNIYATVEAGIFWGDRDKAREAAIAIGQILREEAARA</sequence>
<keyword evidence="2" id="KW-0175">Coiled coil</keyword>
<evidence type="ECO:0000259" key="4">
    <source>
        <dbReference type="Pfam" id="PF10145"/>
    </source>
</evidence>
<dbReference type="RefSeq" id="WP_132013564.1">
    <property type="nucleotide sequence ID" value="NZ_SLUN01000006.1"/>
</dbReference>
<dbReference type="PANTHER" id="PTHR37813">
    <property type="entry name" value="FELS-2 PROPHAGE PROTEIN"/>
    <property type="match status" value="1"/>
</dbReference>
<reference evidence="5 6" key="1">
    <citation type="submission" date="2019-03" db="EMBL/GenBank/DDBJ databases">
        <title>Genomic Encyclopedia of Type Strains, Phase IV (KMG-IV): sequencing the most valuable type-strain genomes for metagenomic binning, comparative biology and taxonomic classification.</title>
        <authorList>
            <person name="Goeker M."/>
        </authorList>
    </citation>
    <scope>NUCLEOTIDE SEQUENCE [LARGE SCALE GENOMIC DNA]</scope>
    <source>
        <strain evidence="5 6">LX-B</strain>
    </source>
</reference>